<feature type="region of interest" description="Disordered" evidence="1">
    <location>
        <begin position="1"/>
        <end position="26"/>
    </location>
</feature>
<sequence length="92" mass="10477">MGKDEERPELRRIPDQQPLHGSKITPDMAHNINYSIIQPEYPQVKPGEEIEPSKNVEWRAVGKPRRQTVGTLELGPMILKAQDPHRVDISTS</sequence>
<reference evidence="2 3" key="1">
    <citation type="journal article" date="2015" name="Nature">
        <title>rRNA introns, odd ribosomes, and small enigmatic genomes across a large radiation of phyla.</title>
        <authorList>
            <person name="Brown C.T."/>
            <person name="Hug L.A."/>
            <person name="Thomas B.C."/>
            <person name="Sharon I."/>
            <person name="Castelle C.J."/>
            <person name="Singh A."/>
            <person name="Wilkins M.J."/>
            <person name="Williams K.H."/>
            <person name="Banfield J.F."/>
        </authorList>
    </citation>
    <scope>NUCLEOTIDE SEQUENCE [LARGE SCALE GENOMIC DNA]</scope>
</reference>
<name>A0A0G1KNC6_9BACT</name>
<accession>A0A0G1KNC6</accession>
<protein>
    <submittedName>
        <fullName evidence="2">Uncharacterized protein</fullName>
    </submittedName>
</protein>
<evidence type="ECO:0000313" key="3">
    <source>
        <dbReference type="Proteomes" id="UP000034521"/>
    </source>
</evidence>
<gene>
    <name evidence="2" type="ORF">UW52_C0065G0001</name>
</gene>
<comment type="caution">
    <text evidence="2">The sequence shown here is derived from an EMBL/GenBank/DDBJ whole genome shotgun (WGS) entry which is preliminary data.</text>
</comment>
<dbReference type="EMBL" id="LCIQ01000065">
    <property type="protein sequence ID" value="KKT57807.1"/>
    <property type="molecule type" value="Genomic_DNA"/>
</dbReference>
<organism evidence="2 3">
    <name type="scientific">Candidatus Gottesmanbacteria bacterium GW2011_GWA1_44_24b</name>
    <dbReference type="NCBI Taxonomy" id="1618437"/>
    <lineage>
        <taxon>Bacteria</taxon>
        <taxon>Candidatus Gottesmaniibacteriota</taxon>
    </lineage>
</organism>
<dbReference type="Proteomes" id="UP000034521">
    <property type="component" value="Unassembled WGS sequence"/>
</dbReference>
<evidence type="ECO:0000256" key="1">
    <source>
        <dbReference type="SAM" id="MobiDB-lite"/>
    </source>
</evidence>
<dbReference type="AlphaFoldDB" id="A0A0G1KNC6"/>
<feature type="compositionally biased region" description="Basic and acidic residues" evidence="1">
    <location>
        <begin position="1"/>
        <end position="14"/>
    </location>
</feature>
<evidence type="ECO:0000313" key="2">
    <source>
        <dbReference type="EMBL" id="KKT57807.1"/>
    </source>
</evidence>
<proteinExistence type="predicted"/>